<reference evidence="2 3" key="1">
    <citation type="journal article" date="2011" name="Genome Biol.">
        <title>Comparative genome sequence analysis underscores mycoparasitism as the ancestral life style of Trichoderma.</title>
        <authorList>
            <person name="Kubicek C.P."/>
            <person name="Herrera-Estrella A."/>
            <person name="Seidl-Seiboth V."/>
            <person name="Martinez D.A."/>
            <person name="Druzhinina I.S."/>
            <person name="Thon M."/>
            <person name="Zeilinger S."/>
            <person name="Casas-Flores S."/>
            <person name="Horwitz B.A."/>
            <person name="Mukherjee P.K."/>
            <person name="Mukherjee M."/>
            <person name="Kredics L."/>
            <person name="Alcaraz L.D."/>
            <person name="Aerts A."/>
            <person name="Antal Z."/>
            <person name="Atanasova L."/>
            <person name="Cervantes-Badillo M.G."/>
            <person name="Challacombe J."/>
            <person name="Chertkov O."/>
            <person name="McCluskey K."/>
            <person name="Coulpier F."/>
            <person name="Deshpande N."/>
            <person name="von Doehren H."/>
            <person name="Ebbole D.J."/>
            <person name="Esquivel-Naranjo E.U."/>
            <person name="Fekete E."/>
            <person name="Flipphi M."/>
            <person name="Glaser F."/>
            <person name="Gomez-Rodriguez E.Y."/>
            <person name="Gruber S."/>
            <person name="Han C."/>
            <person name="Henrissat B."/>
            <person name="Hermosa R."/>
            <person name="Hernandez-Onate M."/>
            <person name="Karaffa L."/>
            <person name="Kosti I."/>
            <person name="Le Crom S."/>
            <person name="Lindquist E."/>
            <person name="Lucas S."/>
            <person name="Luebeck M."/>
            <person name="Luebeck P.S."/>
            <person name="Margeot A."/>
            <person name="Metz B."/>
            <person name="Misra M."/>
            <person name="Nevalainen H."/>
            <person name="Omann M."/>
            <person name="Packer N."/>
            <person name="Perrone G."/>
            <person name="Uresti-Rivera E.E."/>
            <person name="Salamov A."/>
            <person name="Schmoll M."/>
            <person name="Seiboth B."/>
            <person name="Shapiro H."/>
            <person name="Sukno S."/>
            <person name="Tamayo-Ramos J.A."/>
            <person name="Tisch D."/>
            <person name="Wiest A."/>
            <person name="Wilkinson H.H."/>
            <person name="Zhang M."/>
            <person name="Coutinho P.M."/>
            <person name="Kenerley C.M."/>
            <person name="Monte E."/>
            <person name="Baker S.E."/>
            <person name="Grigoriev I.V."/>
        </authorList>
    </citation>
    <scope>NUCLEOTIDE SEQUENCE [LARGE SCALE GENOMIC DNA]</scope>
    <source>
        <strain evidence="3">Gv29-8 / FGSC 10586</strain>
    </source>
</reference>
<dbReference type="OrthoDB" id="4890665at2759"/>
<dbReference type="Proteomes" id="UP000007115">
    <property type="component" value="Unassembled WGS sequence"/>
</dbReference>
<dbReference type="GeneID" id="25796292"/>
<dbReference type="EMBL" id="ABDF02000003">
    <property type="protein sequence ID" value="EHK25234.1"/>
    <property type="molecule type" value="Genomic_DNA"/>
</dbReference>
<evidence type="ECO:0000256" key="1">
    <source>
        <dbReference type="SAM" id="MobiDB-lite"/>
    </source>
</evidence>
<dbReference type="HOGENOM" id="CLU_754516_0_0_1"/>
<evidence type="ECO:0000313" key="3">
    <source>
        <dbReference type="Proteomes" id="UP000007115"/>
    </source>
</evidence>
<keyword evidence="3" id="KW-1185">Reference proteome</keyword>
<protein>
    <submittedName>
        <fullName evidence="2">Uncharacterized protein</fullName>
    </submittedName>
</protein>
<dbReference type="OMA" id="ACANQGW"/>
<dbReference type="AlphaFoldDB" id="G9MIB7"/>
<evidence type="ECO:0000313" key="2">
    <source>
        <dbReference type="EMBL" id="EHK25234.1"/>
    </source>
</evidence>
<organism evidence="2 3">
    <name type="scientific">Hypocrea virens (strain Gv29-8 / FGSC 10586)</name>
    <name type="common">Gliocladium virens</name>
    <name type="synonym">Trichoderma virens</name>
    <dbReference type="NCBI Taxonomy" id="413071"/>
    <lineage>
        <taxon>Eukaryota</taxon>
        <taxon>Fungi</taxon>
        <taxon>Dikarya</taxon>
        <taxon>Ascomycota</taxon>
        <taxon>Pezizomycotina</taxon>
        <taxon>Sordariomycetes</taxon>
        <taxon>Hypocreomycetidae</taxon>
        <taxon>Hypocreales</taxon>
        <taxon>Hypocreaceae</taxon>
        <taxon>Trichoderma</taxon>
    </lineage>
</organism>
<dbReference type="VEuPathDB" id="FungiDB:TRIVIDRAFT_61937"/>
<proteinExistence type="predicted"/>
<accession>G9MIB7</accession>
<dbReference type="RefSeq" id="XP_013959445.1">
    <property type="nucleotide sequence ID" value="XM_014103970.1"/>
</dbReference>
<dbReference type="InParanoid" id="G9MIB7"/>
<name>G9MIB7_HYPVG</name>
<gene>
    <name evidence="2" type="ORF">TRIVIDRAFT_61937</name>
</gene>
<sequence>MSSFKPGFWVILLSPTLGKPVEFQNHYECFLLVDILIDFDIGVMLLHRLRRIAGRRHYRVVVVIVGVLGFNPHNDDNVVNKAIYDQLIKRYIAENNDWPSELQDEFKSEDKLLEYRISKSTGFCCLHKISRWMVRETTWARFWTLRVMFGPIACANQGWFDEFSREYPMALDDAPAGIVPANFAELFALREWTPEESQMERWIFHSTNTTRYGKRKAVKVMTVDRKKPKLRASSSMAASNTDTRTNIPTATAIAVDLTIPVRDKRANASSQGSVVHGRVPQTVHQQCNQEFSGSIKIMEEAIERCSALHQAQAEALELLRNQLQLVKTQYNAKEKQLEEHLDEEQGNRDALEDSASRIERAIKREDR</sequence>
<feature type="region of interest" description="Disordered" evidence="1">
    <location>
        <begin position="337"/>
        <end position="367"/>
    </location>
</feature>
<comment type="caution">
    <text evidence="2">The sequence shown here is derived from an EMBL/GenBank/DDBJ whole genome shotgun (WGS) entry which is preliminary data.</text>
</comment>